<feature type="region of interest" description="Disordered" evidence="3">
    <location>
        <begin position="275"/>
        <end position="298"/>
    </location>
</feature>
<organism evidence="7 8">
    <name type="scientific">Exserohilum turcicum (strain 28A)</name>
    <name type="common">Northern leaf blight fungus</name>
    <name type="synonym">Setosphaeria turcica</name>
    <dbReference type="NCBI Taxonomy" id="671987"/>
    <lineage>
        <taxon>Eukaryota</taxon>
        <taxon>Fungi</taxon>
        <taxon>Dikarya</taxon>
        <taxon>Ascomycota</taxon>
        <taxon>Pezizomycotina</taxon>
        <taxon>Dothideomycetes</taxon>
        <taxon>Pleosporomycetidae</taxon>
        <taxon>Pleosporales</taxon>
        <taxon>Pleosporineae</taxon>
        <taxon>Pleosporaceae</taxon>
        <taxon>Exserohilum</taxon>
    </lineage>
</organism>
<dbReference type="OrthoDB" id="5415592at2759"/>
<dbReference type="GeneID" id="19399851"/>
<name>R0KNH1_EXST2</name>
<feature type="domain" description="Cell wall mannoprotein PIR1-like C-terminal" evidence="6">
    <location>
        <begin position="65"/>
        <end position="138"/>
    </location>
</feature>
<keyword evidence="4" id="KW-1133">Transmembrane helix</keyword>
<dbReference type="PANTHER" id="PTHR47254:SF2">
    <property type="entry name" value="COVALENTLY-LINKED CELL WALL PROTEIN"/>
    <property type="match status" value="1"/>
</dbReference>
<evidence type="ECO:0000256" key="4">
    <source>
        <dbReference type="SAM" id="Phobius"/>
    </source>
</evidence>
<dbReference type="RefSeq" id="XP_008021402.1">
    <property type="nucleotide sequence ID" value="XM_008023211.1"/>
</dbReference>
<evidence type="ECO:0000256" key="3">
    <source>
        <dbReference type="SAM" id="MobiDB-lite"/>
    </source>
</evidence>
<dbReference type="InterPro" id="IPR054508">
    <property type="entry name" value="PIR1-like_C"/>
</dbReference>
<dbReference type="GO" id="GO:0031505">
    <property type="term" value="P:fungal-type cell wall organization"/>
    <property type="evidence" value="ECO:0007669"/>
    <property type="project" value="TreeGrafter"/>
</dbReference>
<dbReference type="STRING" id="671987.R0KNH1"/>
<feature type="chain" id="PRO_5012294191" description="Cell wall mannoprotein PIR1-like C-terminal domain-containing protein" evidence="5">
    <location>
        <begin position="16"/>
        <end position="322"/>
    </location>
</feature>
<dbReference type="HOGENOM" id="CLU_049782_0_0_1"/>
<dbReference type="GO" id="GO:0009277">
    <property type="term" value="C:fungal-type cell wall"/>
    <property type="evidence" value="ECO:0007669"/>
    <property type="project" value="TreeGrafter"/>
</dbReference>
<dbReference type="eggNOG" id="ENOG502QQD8">
    <property type="taxonomic scope" value="Eukaryota"/>
</dbReference>
<dbReference type="PANTHER" id="PTHR47254">
    <property type="entry name" value="CELL WALL MANNOPROTEIN CIS3-RELATED"/>
    <property type="match status" value="1"/>
</dbReference>
<protein>
    <recommendedName>
        <fullName evidence="6">Cell wall mannoprotein PIR1-like C-terminal domain-containing protein</fullName>
    </recommendedName>
</protein>
<feature type="transmembrane region" description="Helical" evidence="4">
    <location>
        <begin position="299"/>
        <end position="321"/>
    </location>
</feature>
<keyword evidence="4" id="KW-0812">Transmembrane</keyword>
<dbReference type="AlphaFoldDB" id="R0KNH1"/>
<evidence type="ECO:0000313" key="7">
    <source>
        <dbReference type="EMBL" id="EOA90599.1"/>
    </source>
</evidence>
<evidence type="ECO:0000256" key="1">
    <source>
        <dbReference type="ARBA" id="ARBA00022729"/>
    </source>
</evidence>
<dbReference type="PROSITE" id="PS50256">
    <property type="entry name" value="PIR_REPEAT_2"/>
    <property type="match status" value="2"/>
</dbReference>
<dbReference type="Proteomes" id="UP000016935">
    <property type="component" value="Unassembled WGS sequence"/>
</dbReference>
<feature type="region of interest" description="Disordered" evidence="3">
    <location>
        <begin position="169"/>
        <end position="222"/>
    </location>
</feature>
<keyword evidence="4" id="KW-0472">Membrane</keyword>
<dbReference type="Pfam" id="PF22799">
    <property type="entry name" value="PIR1-like_C"/>
    <property type="match status" value="1"/>
</dbReference>
<sequence>MKSFIVAGLLATATAYPQASSDSECASSADQKFTITTVNATETSARRSIVRRQLNGPLTMTLKDGKLTDQAGRTGYIASNYQFQFDAPVQADAVESEGFGLCSNGSLSLKGSTMFYSCLSGTFYNLYSQSIGGQCIPIHMQAIMTDDTPSVTQISDGQPQASEPAVTQISDGQPQASSPVVTQISDGQPQASSPVVTQISDGQPQASAPVVTQISDGQPQASAPVVTQISDGQPQASAPVVTQISDGQPQASAPVVTQISDGQPQASAPVVTQISDGQPQASAPSNYTPTTPPLPEYTGAAPTGAASISALVAAIFVLFAFL</sequence>
<evidence type="ECO:0000256" key="5">
    <source>
        <dbReference type="SAM" id="SignalP"/>
    </source>
</evidence>
<dbReference type="InterPro" id="IPR000420">
    <property type="entry name" value="Yeast_PIR_rpt"/>
</dbReference>
<feature type="signal peptide" evidence="5">
    <location>
        <begin position="1"/>
        <end position="15"/>
    </location>
</feature>
<reference evidence="7 8" key="1">
    <citation type="journal article" date="2012" name="PLoS Pathog.">
        <title>Diverse lifestyles and strategies of plant pathogenesis encoded in the genomes of eighteen Dothideomycetes fungi.</title>
        <authorList>
            <person name="Ohm R.A."/>
            <person name="Feau N."/>
            <person name="Henrissat B."/>
            <person name="Schoch C.L."/>
            <person name="Horwitz B.A."/>
            <person name="Barry K.W."/>
            <person name="Condon B.J."/>
            <person name="Copeland A.C."/>
            <person name="Dhillon B."/>
            <person name="Glaser F."/>
            <person name="Hesse C.N."/>
            <person name="Kosti I."/>
            <person name="LaButti K."/>
            <person name="Lindquist E.A."/>
            <person name="Lucas S."/>
            <person name="Salamov A.A."/>
            <person name="Bradshaw R.E."/>
            <person name="Ciuffetti L."/>
            <person name="Hamelin R.C."/>
            <person name="Kema G.H.J."/>
            <person name="Lawrence C."/>
            <person name="Scott J.A."/>
            <person name="Spatafora J.W."/>
            <person name="Turgeon B.G."/>
            <person name="de Wit P.J.G.M."/>
            <person name="Zhong S."/>
            <person name="Goodwin S.B."/>
            <person name="Grigoriev I.V."/>
        </authorList>
    </citation>
    <scope>NUCLEOTIDE SEQUENCE [LARGE SCALE GENOMIC DNA]</scope>
    <source>
        <strain evidence="8">28A</strain>
    </source>
</reference>
<evidence type="ECO:0000256" key="2">
    <source>
        <dbReference type="ARBA" id="ARBA00022737"/>
    </source>
</evidence>
<feature type="compositionally biased region" description="Polar residues" evidence="3">
    <location>
        <begin position="275"/>
        <end position="286"/>
    </location>
</feature>
<accession>R0KNH1</accession>
<evidence type="ECO:0000259" key="6">
    <source>
        <dbReference type="Pfam" id="PF22799"/>
    </source>
</evidence>
<dbReference type="InterPro" id="IPR051153">
    <property type="entry name" value="Yeast_CWMannoprotein_PIR"/>
</dbReference>
<dbReference type="GO" id="GO:0005199">
    <property type="term" value="F:structural constituent of cell wall"/>
    <property type="evidence" value="ECO:0007669"/>
    <property type="project" value="InterPro"/>
</dbReference>
<evidence type="ECO:0000313" key="8">
    <source>
        <dbReference type="Proteomes" id="UP000016935"/>
    </source>
</evidence>
<keyword evidence="8" id="KW-1185">Reference proteome</keyword>
<proteinExistence type="predicted"/>
<keyword evidence="2" id="KW-0677">Repeat</keyword>
<reference evidence="7 8" key="2">
    <citation type="journal article" date="2013" name="PLoS Genet.">
        <title>Comparative genome structure, secondary metabolite, and effector coding capacity across Cochliobolus pathogens.</title>
        <authorList>
            <person name="Condon B.J."/>
            <person name="Leng Y."/>
            <person name="Wu D."/>
            <person name="Bushley K.E."/>
            <person name="Ohm R.A."/>
            <person name="Otillar R."/>
            <person name="Martin J."/>
            <person name="Schackwitz W."/>
            <person name="Grimwood J."/>
            <person name="MohdZainudin N."/>
            <person name="Xue C."/>
            <person name="Wang R."/>
            <person name="Manning V.A."/>
            <person name="Dhillon B."/>
            <person name="Tu Z.J."/>
            <person name="Steffenson B.J."/>
            <person name="Salamov A."/>
            <person name="Sun H."/>
            <person name="Lowry S."/>
            <person name="LaButti K."/>
            <person name="Han J."/>
            <person name="Copeland A."/>
            <person name="Lindquist E."/>
            <person name="Barry K."/>
            <person name="Schmutz J."/>
            <person name="Baker S.E."/>
            <person name="Ciuffetti L.M."/>
            <person name="Grigoriev I.V."/>
            <person name="Zhong S."/>
            <person name="Turgeon B.G."/>
        </authorList>
    </citation>
    <scope>NUCLEOTIDE SEQUENCE [LARGE SCALE GENOMIC DNA]</scope>
    <source>
        <strain evidence="8">28A</strain>
    </source>
</reference>
<dbReference type="EMBL" id="KB908482">
    <property type="protein sequence ID" value="EOA90599.1"/>
    <property type="molecule type" value="Genomic_DNA"/>
</dbReference>
<gene>
    <name evidence="7" type="ORF">SETTUDRAFT_166574</name>
</gene>
<keyword evidence="1 5" id="KW-0732">Signal</keyword>